<dbReference type="PANTHER" id="PTHR12788:SF10">
    <property type="entry name" value="PROTEIN-TYROSINE SULFOTRANSFERASE"/>
    <property type="match status" value="1"/>
</dbReference>
<gene>
    <name evidence="2" type="ORF">KEF85_10685</name>
</gene>
<dbReference type="Proteomes" id="UP000676649">
    <property type="component" value="Chromosome"/>
</dbReference>
<dbReference type="SUPFAM" id="SSF48452">
    <property type="entry name" value="TPR-like"/>
    <property type="match status" value="1"/>
</dbReference>
<evidence type="ECO:0000313" key="3">
    <source>
        <dbReference type="Proteomes" id="UP000676649"/>
    </source>
</evidence>
<dbReference type="PANTHER" id="PTHR12788">
    <property type="entry name" value="PROTEIN-TYROSINE SULFOTRANSFERASE 2"/>
    <property type="match status" value="1"/>
</dbReference>
<sequence>MSRQKNSAQALAGLGQSLCRLNRINEGIVFLLQAGKVLLKQAKLSKDIKYVLDLAFQLSHWHALEPALDLAQLALAIDGNSANANHIIALCLHGLNRHTEALAFSVRAVELAPREANAIILLAVLEAKQGELSRARQRLENLLATGQPNMARAHTELGVILDKIGEYDSAFQQLSLAGAENLKCSATQALDKTAVYRDINLYQQAYDPTFLQSSANLKADDGLPTPVFILGFYRSGTTLIEQILAAHRQIISSDEAPLLSAVLAELSKLGEPGITLPERIKSLSHTDISRLRKLYWQTAQAALGKQIQHKVLVDKTALNTLNIELINALFPEAVVIFAVRDPRDVCLSCFMQSFGLSTLTIHFLNWTDCARFYALIMAYWLSIRDQLSLNWIELRYEDLLADLAGQFSPIFAKIGLEWSAECEEFYLKSQRKIIKTPSFSQVTQPLYHSSAYRWRHYQKHFAAILPILEPFIKAYDYQPS</sequence>
<reference evidence="2" key="1">
    <citation type="submission" date="2021-04" db="EMBL/GenBank/DDBJ databases">
        <title>Draft genome sequence data of methanotrophic Methylovulum sp. strain S1L and Methylomonas sp. strain S2AM isolated from boreal lake water columns.</title>
        <authorList>
            <person name="Rissanen A.J."/>
            <person name="Mangayil R."/>
            <person name="Svenning M.M."/>
            <person name="Khanongnuch R."/>
        </authorList>
    </citation>
    <scope>NUCLEOTIDE SEQUENCE</scope>
    <source>
        <strain evidence="2">S2AM</strain>
    </source>
</reference>
<dbReference type="InterPro" id="IPR027417">
    <property type="entry name" value="P-loop_NTPase"/>
</dbReference>
<keyword evidence="3" id="KW-1185">Reference proteome</keyword>
<dbReference type="EMBL" id="CP073754">
    <property type="protein sequence ID" value="QWF69827.1"/>
    <property type="molecule type" value="Genomic_DNA"/>
</dbReference>
<dbReference type="InterPro" id="IPR011990">
    <property type="entry name" value="TPR-like_helical_dom_sf"/>
</dbReference>
<dbReference type="Gene3D" id="1.25.40.10">
    <property type="entry name" value="Tetratricopeptide repeat domain"/>
    <property type="match status" value="1"/>
</dbReference>
<evidence type="ECO:0000256" key="1">
    <source>
        <dbReference type="ARBA" id="ARBA00022679"/>
    </source>
</evidence>
<dbReference type="SUPFAM" id="SSF52540">
    <property type="entry name" value="P-loop containing nucleoside triphosphate hydrolases"/>
    <property type="match status" value="1"/>
</dbReference>
<dbReference type="GO" id="GO:0008476">
    <property type="term" value="F:protein-tyrosine sulfotransferase activity"/>
    <property type="evidence" value="ECO:0007669"/>
    <property type="project" value="InterPro"/>
</dbReference>
<keyword evidence="1" id="KW-0808">Transferase</keyword>
<dbReference type="Pfam" id="PF13469">
    <property type="entry name" value="Sulfotransfer_3"/>
    <property type="match status" value="1"/>
</dbReference>
<proteinExistence type="predicted"/>
<evidence type="ECO:0000313" key="2">
    <source>
        <dbReference type="EMBL" id="QWF69827.1"/>
    </source>
</evidence>
<name>A0A975R8C8_9GAMM</name>
<accession>A0A975R8C8</accession>
<dbReference type="KEGG" id="mpad:KEF85_10685"/>
<dbReference type="AlphaFoldDB" id="A0A975R8C8"/>
<organism evidence="2 3">
    <name type="scientific">Methylomonas paludis</name>
    <dbReference type="NCBI Taxonomy" id="1173101"/>
    <lineage>
        <taxon>Bacteria</taxon>
        <taxon>Pseudomonadati</taxon>
        <taxon>Pseudomonadota</taxon>
        <taxon>Gammaproteobacteria</taxon>
        <taxon>Methylococcales</taxon>
        <taxon>Methylococcaceae</taxon>
        <taxon>Methylomonas</taxon>
    </lineage>
</organism>
<protein>
    <submittedName>
        <fullName evidence="2">Sulfotransferase</fullName>
    </submittedName>
</protein>
<dbReference type="Gene3D" id="3.40.50.300">
    <property type="entry name" value="P-loop containing nucleotide triphosphate hydrolases"/>
    <property type="match status" value="1"/>
</dbReference>
<dbReference type="InterPro" id="IPR026634">
    <property type="entry name" value="TPST-like"/>
</dbReference>